<accession>A0A5B7J8Z9</accession>
<keyword evidence="2" id="KW-1185">Reference proteome</keyword>
<gene>
    <name evidence="1" type="ORF">E2C01_086184</name>
</gene>
<dbReference type="AlphaFoldDB" id="A0A5B7J8Z9"/>
<dbReference type="EMBL" id="VSRR010086821">
    <property type="protein sequence ID" value="MPC91165.1"/>
    <property type="molecule type" value="Genomic_DNA"/>
</dbReference>
<evidence type="ECO:0000313" key="2">
    <source>
        <dbReference type="Proteomes" id="UP000324222"/>
    </source>
</evidence>
<sequence length="37" mass="4319">MRRRRRRSAGRSYPQRKGLTPTASLLARSSWSVWTVS</sequence>
<proteinExistence type="predicted"/>
<dbReference type="Proteomes" id="UP000324222">
    <property type="component" value="Unassembled WGS sequence"/>
</dbReference>
<reference evidence="1 2" key="1">
    <citation type="submission" date="2019-05" db="EMBL/GenBank/DDBJ databases">
        <title>Another draft genome of Portunus trituberculatus and its Hox gene families provides insights of decapod evolution.</title>
        <authorList>
            <person name="Jeong J.-H."/>
            <person name="Song I."/>
            <person name="Kim S."/>
            <person name="Choi T."/>
            <person name="Kim D."/>
            <person name="Ryu S."/>
            <person name="Kim W."/>
        </authorList>
    </citation>
    <scope>NUCLEOTIDE SEQUENCE [LARGE SCALE GENOMIC DNA]</scope>
    <source>
        <tissue evidence="1">Muscle</tissue>
    </source>
</reference>
<evidence type="ECO:0000313" key="1">
    <source>
        <dbReference type="EMBL" id="MPC91165.1"/>
    </source>
</evidence>
<protein>
    <submittedName>
        <fullName evidence="1">Uncharacterized protein</fullName>
    </submittedName>
</protein>
<organism evidence="1 2">
    <name type="scientific">Portunus trituberculatus</name>
    <name type="common">Swimming crab</name>
    <name type="synonym">Neptunus trituberculatus</name>
    <dbReference type="NCBI Taxonomy" id="210409"/>
    <lineage>
        <taxon>Eukaryota</taxon>
        <taxon>Metazoa</taxon>
        <taxon>Ecdysozoa</taxon>
        <taxon>Arthropoda</taxon>
        <taxon>Crustacea</taxon>
        <taxon>Multicrustacea</taxon>
        <taxon>Malacostraca</taxon>
        <taxon>Eumalacostraca</taxon>
        <taxon>Eucarida</taxon>
        <taxon>Decapoda</taxon>
        <taxon>Pleocyemata</taxon>
        <taxon>Brachyura</taxon>
        <taxon>Eubrachyura</taxon>
        <taxon>Portunoidea</taxon>
        <taxon>Portunidae</taxon>
        <taxon>Portuninae</taxon>
        <taxon>Portunus</taxon>
    </lineage>
</organism>
<comment type="caution">
    <text evidence="1">The sequence shown here is derived from an EMBL/GenBank/DDBJ whole genome shotgun (WGS) entry which is preliminary data.</text>
</comment>
<name>A0A5B7J8Z9_PORTR</name>